<evidence type="ECO:0000313" key="4">
    <source>
        <dbReference type="Proteomes" id="UP000826725"/>
    </source>
</evidence>
<dbReference type="Pfam" id="PF00078">
    <property type="entry name" value="RVT_1"/>
    <property type="match status" value="1"/>
</dbReference>
<name>A0A8D5FH03_9BACT</name>
<feature type="domain" description="Reverse transcriptase" evidence="2">
    <location>
        <begin position="46"/>
        <end position="273"/>
    </location>
</feature>
<evidence type="ECO:0000313" key="3">
    <source>
        <dbReference type="EMBL" id="BCL60475.1"/>
    </source>
</evidence>
<evidence type="ECO:0000256" key="1">
    <source>
        <dbReference type="ARBA" id="ARBA00034120"/>
    </source>
</evidence>
<protein>
    <recommendedName>
        <fullName evidence="2">Reverse transcriptase domain-containing protein</fullName>
    </recommendedName>
</protein>
<dbReference type="PROSITE" id="PS50878">
    <property type="entry name" value="RT_POL"/>
    <property type="match status" value="1"/>
</dbReference>
<dbReference type="Proteomes" id="UP000826725">
    <property type="component" value="Chromosome"/>
</dbReference>
<gene>
    <name evidence="3" type="ORF">DGMP_11680</name>
</gene>
<keyword evidence="4" id="KW-1185">Reference proteome</keyword>
<evidence type="ECO:0000259" key="2">
    <source>
        <dbReference type="PROSITE" id="PS50878"/>
    </source>
</evidence>
<dbReference type="AlphaFoldDB" id="A0A8D5FH03"/>
<sequence length="281" mass="31735">MGKLLKDAASPQVLNHAWKRHKNDKTMWDESVPAVEMRNDLVYHMLQMSKELADGTYQPGSVRLFPVSKGDGRQRIISALTLRDKIAQRAVLTVLEPIAEKTFHHDSFGYRPGRTIDMALSRVREYILCGGKWVVDGDIQQFFDTIPHRPLLKILRRLIPDPELTALIERWLKVGTPRTGFFGKRKGIPQGAILSPLLCNIFLTNFDNHLASRNLSFVRYADDFLIFAPNGKEAHNALGCADQALQQLGLKLHKKKTRVAEAGPGVVFLGKKLPKLRKKIV</sequence>
<proteinExistence type="inferred from homology"/>
<comment type="similarity">
    <text evidence="1">Belongs to the bacterial reverse transcriptase family.</text>
</comment>
<dbReference type="PANTHER" id="PTHR34047">
    <property type="entry name" value="NUCLEAR INTRON MATURASE 1, MITOCHONDRIAL-RELATED"/>
    <property type="match status" value="1"/>
</dbReference>
<dbReference type="InterPro" id="IPR051083">
    <property type="entry name" value="GrpII_Intron_Splice-Mob/Def"/>
</dbReference>
<dbReference type="RefSeq" id="WP_228856597.1">
    <property type="nucleotide sequence ID" value="NZ_AP024086.1"/>
</dbReference>
<dbReference type="EMBL" id="AP024086">
    <property type="protein sequence ID" value="BCL60475.1"/>
    <property type="molecule type" value="Genomic_DNA"/>
</dbReference>
<dbReference type="PANTHER" id="PTHR34047:SF8">
    <property type="entry name" value="PROTEIN YKFC"/>
    <property type="match status" value="1"/>
</dbReference>
<dbReference type="KEGG" id="dbk:DGMP_11680"/>
<dbReference type="InterPro" id="IPR000477">
    <property type="entry name" value="RT_dom"/>
</dbReference>
<accession>A0A8D5FH03</accession>
<dbReference type="CDD" id="cd01651">
    <property type="entry name" value="RT_G2_intron"/>
    <property type="match status" value="1"/>
</dbReference>
<organism evidence="3 4">
    <name type="scientific">Desulfomarina profundi</name>
    <dbReference type="NCBI Taxonomy" id="2772557"/>
    <lineage>
        <taxon>Bacteria</taxon>
        <taxon>Pseudomonadati</taxon>
        <taxon>Thermodesulfobacteriota</taxon>
        <taxon>Desulfobulbia</taxon>
        <taxon>Desulfobulbales</taxon>
        <taxon>Desulfobulbaceae</taxon>
        <taxon>Desulfomarina</taxon>
    </lineage>
</organism>
<reference evidence="3" key="1">
    <citation type="submission" date="2020-09" db="EMBL/GenBank/DDBJ databases">
        <title>Desulfogranum mesoprofundum gen. nov., sp. nov., a novel mesophilic, sulfate-reducing chemolithoautotroph isolated from a deep-sea hydrothermal vent chimney in the Suiyo Seamount.</title>
        <authorList>
            <person name="Hashimoto Y."/>
            <person name="Nakagawa S."/>
        </authorList>
    </citation>
    <scope>NUCLEOTIDE SEQUENCE</scope>
    <source>
        <strain evidence="3">KT2</strain>
    </source>
</reference>